<dbReference type="Gene3D" id="3.30.420.40">
    <property type="match status" value="1"/>
</dbReference>
<dbReference type="OrthoDB" id="9800595at2"/>
<comment type="similarity">
    <text evidence="3">Belongs to the bacterial glucokinase family.</text>
</comment>
<evidence type="ECO:0000313" key="4">
    <source>
        <dbReference type="EMBL" id="AOW98357.1"/>
    </source>
</evidence>
<evidence type="ECO:0000313" key="5">
    <source>
        <dbReference type="Proteomes" id="UP000177870"/>
    </source>
</evidence>
<dbReference type="GO" id="GO:0005536">
    <property type="term" value="F:D-glucose binding"/>
    <property type="evidence" value="ECO:0007669"/>
    <property type="project" value="InterPro"/>
</dbReference>
<dbReference type="NCBIfam" id="TIGR00749">
    <property type="entry name" value="glk"/>
    <property type="match status" value="1"/>
</dbReference>
<dbReference type="Proteomes" id="UP000177870">
    <property type="component" value="Chromosome"/>
</dbReference>
<dbReference type="KEGG" id="mpro:BJP34_01865"/>
<dbReference type="STRING" id="1458985.BJP34_01865"/>
<evidence type="ECO:0000256" key="2">
    <source>
        <dbReference type="ARBA" id="ARBA00022777"/>
    </source>
</evidence>
<dbReference type="Pfam" id="PF02685">
    <property type="entry name" value="Glucokinase"/>
    <property type="match status" value="1"/>
</dbReference>
<keyword evidence="2 4" id="KW-0418">Kinase</keyword>
<protein>
    <submittedName>
        <fullName evidence="4">Glucokinase</fullName>
    </submittedName>
</protein>
<dbReference type="GO" id="GO:0006096">
    <property type="term" value="P:glycolytic process"/>
    <property type="evidence" value="ECO:0007669"/>
    <property type="project" value="InterPro"/>
</dbReference>
<dbReference type="GO" id="GO:0004340">
    <property type="term" value="F:glucokinase activity"/>
    <property type="evidence" value="ECO:0007669"/>
    <property type="project" value="InterPro"/>
</dbReference>
<dbReference type="PANTHER" id="PTHR47363">
    <property type="entry name" value="GLUCOKINASE"/>
    <property type="match status" value="1"/>
</dbReference>
<gene>
    <name evidence="4" type="ORF">BJP34_01865</name>
</gene>
<keyword evidence="1" id="KW-0808">Transferase</keyword>
<dbReference type="InterPro" id="IPR003836">
    <property type="entry name" value="Glucokinase"/>
</dbReference>
<reference evidence="5" key="1">
    <citation type="submission" date="2016-10" db="EMBL/GenBank/DDBJ databases">
        <title>Comparative genomics uncovers the prolific and rare metabolic potential of the cyanobacterial genus Moorea.</title>
        <authorList>
            <person name="Leao T."/>
            <person name="Castelao G."/>
            <person name="Korobeynikov A."/>
            <person name="Monroe E.A."/>
            <person name="Podell S."/>
            <person name="Glukhov E."/>
            <person name="Allen E."/>
            <person name="Gerwick W.H."/>
            <person name="Gerwick L."/>
        </authorList>
    </citation>
    <scope>NUCLEOTIDE SEQUENCE [LARGE SCALE GENOMIC DNA]</scope>
    <source>
        <strain evidence="5">PAL-8-15-08-1</strain>
    </source>
</reference>
<dbReference type="InterPro" id="IPR043129">
    <property type="entry name" value="ATPase_NBD"/>
</dbReference>
<evidence type="ECO:0000256" key="3">
    <source>
        <dbReference type="RuleBase" id="RU004046"/>
    </source>
</evidence>
<dbReference type="Gene3D" id="3.40.367.20">
    <property type="match status" value="1"/>
</dbReference>
<dbReference type="SUPFAM" id="SSF53067">
    <property type="entry name" value="Actin-like ATPase domain"/>
    <property type="match status" value="1"/>
</dbReference>
<dbReference type="CDD" id="cd24008">
    <property type="entry name" value="ASKHA_NBD_GLK"/>
    <property type="match status" value="1"/>
</dbReference>
<sequence length="325" mass="34957">MILAGDLGGTNCRLAVFDENFSIVQKSTYKCKDYHSFEDLVGAFVKSCEHPIKIACFGLPGPIQEGVCKLTNLPWDKVEAAKLVSVTGVPVSLLNDVEANAYGIETLKDDDLVTLNVGTKIPGGNRAVVSPGTGLGEAATIEVEGRVHAIASEGGSTDFGPLDELQVGLMRYVEQEYKRVSYEILLGGPGLVRMYNYLRDSGHGNTPEWLAEEMSKGEPAAAISNAALANKCPLCVQALEMFVSILASEAGNAALKFFATGGVYLGGGIPPRILDKLREPLFMENFINKDKMVDLLKSIPIYVILNDQAALQGAAWYAHRSLSSR</sequence>
<proteinExistence type="inferred from homology"/>
<dbReference type="AlphaFoldDB" id="A0A1D8TL38"/>
<dbReference type="PANTHER" id="PTHR47363:SF1">
    <property type="entry name" value="GLUCOKINASE"/>
    <property type="match status" value="1"/>
</dbReference>
<dbReference type="GO" id="GO:0005524">
    <property type="term" value="F:ATP binding"/>
    <property type="evidence" value="ECO:0007669"/>
    <property type="project" value="InterPro"/>
</dbReference>
<evidence type="ECO:0000256" key="1">
    <source>
        <dbReference type="ARBA" id="ARBA00022679"/>
    </source>
</evidence>
<organism evidence="4 5">
    <name type="scientific">Moorena producens PAL-8-15-08-1</name>
    <dbReference type="NCBI Taxonomy" id="1458985"/>
    <lineage>
        <taxon>Bacteria</taxon>
        <taxon>Bacillati</taxon>
        <taxon>Cyanobacteriota</taxon>
        <taxon>Cyanophyceae</taxon>
        <taxon>Coleofasciculales</taxon>
        <taxon>Coleofasciculaceae</taxon>
        <taxon>Moorena</taxon>
    </lineage>
</organism>
<name>A0A1D8TL38_9CYAN</name>
<accession>A0A1D8TL38</accession>
<dbReference type="RefSeq" id="WP_070390867.1">
    <property type="nucleotide sequence ID" value="NZ_CP017599.1"/>
</dbReference>
<dbReference type="EMBL" id="CP017599">
    <property type="protein sequence ID" value="AOW98357.1"/>
    <property type="molecule type" value="Genomic_DNA"/>
</dbReference>